<name>A0AAV1YDT9_LUPLU</name>
<dbReference type="SUPFAM" id="SSF54403">
    <property type="entry name" value="Cystatin/monellin"/>
    <property type="match status" value="1"/>
</dbReference>
<feature type="compositionally biased region" description="Basic and acidic residues" evidence="1">
    <location>
        <begin position="136"/>
        <end position="159"/>
    </location>
</feature>
<dbReference type="Proteomes" id="UP001497480">
    <property type="component" value="Unassembled WGS sequence"/>
</dbReference>
<dbReference type="EMBL" id="CAXHTB010000023">
    <property type="protein sequence ID" value="CAL0332108.1"/>
    <property type="molecule type" value="Genomic_DNA"/>
</dbReference>
<reference evidence="2 3" key="1">
    <citation type="submission" date="2024-03" db="EMBL/GenBank/DDBJ databases">
        <authorList>
            <person name="Martinez-Hernandez J."/>
        </authorList>
    </citation>
    <scope>NUCLEOTIDE SEQUENCE [LARGE SCALE GENOMIC DNA]</scope>
</reference>
<organism evidence="2 3">
    <name type="scientific">Lupinus luteus</name>
    <name type="common">European yellow lupine</name>
    <dbReference type="NCBI Taxonomy" id="3873"/>
    <lineage>
        <taxon>Eukaryota</taxon>
        <taxon>Viridiplantae</taxon>
        <taxon>Streptophyta</taxon>
        <taxon>Embryophyta</taxon>
        <taxon>Tracheophyta</taxon>
        <taxon>Spermatophyta</taxon>
        <taxon>Magnoliopsida</taxon>
        <taxon>eudicotyledons</taxon>
        <taxon>Gunneridae</taxon>
        <taxon>Pentapetalae</taxon>
        <taxon>rosids</taxon>
        <taxon>fabids</taxon>
        <taxon>Fabales</taxon>
        <taxon>Fabaceae</taxon>
        <taxon>Papilionoideae</taxon>
        <taxon>50 kb inversion clade</taxon>
        <taxon>genistoids sensu lato</taxon>
        <taxon>core genistoids</taxon>
        <taxon>Genisteae</taxon>
        <taxon>Lupinus</taxon>
    </lineage>
</organism>
<dbReference type="Gene3D" id="3.10.450.10">
    <property type="match status" value="1"/>
</dbReference>
<comment type="caution">
    <text evidence="2">The sequence shown here is derived from an EMBL/GenBank/DDBJ whole genome shotgun (WGS) entry which is preliminary data.</text>
</comment>
<gene>
    <name evidence="2" type="ORF">LLUT_LOCUS33168</name>
</gene>
<feature type="region of interest" description="Disordered" evidence="1">
    <location>
        <begin position="117"/>
        <end position="159"/>
    </location>
</feature>
<evidence type="ECO:0000313" key="3">
    <source>
        <dbReference type="Proteomes" id="UP001497480"/>
    </source>
</evidence>
<keyword evidence="3" id="KW-1185">Reference proteome</keyword>
<dbReference type="InterPro" id="IPR046350">
    <property type="entry name" value="Cystatin_sf"/>
</dbReference>
<dbReference type="AlphaFoldDB" id="A0AAV1YDT9"/>
<accession>A0AAV1YDT9</accession>
<sequence length="159" mass="17796">MASSFSVWVALNISAPTVRDYGIYTVRKHNSDTRDDLKFESILQAHFQESEYRTFRIRLTAKKGNIVKTCEALMNDIADAKRRVFRLLKVSLEDALKLQIVPSITIVLPHRLNSVIPHGGSTDVKGNPYGKGGSHGGERNEEKGQENKAVEKDMGIQQT</sequence>
<evidence type="ECO:0000256" key="1">
    <source>
        <dbReference type="SAM" id="MobiDB-lite"/>
    </source>
</evidence>
<evidence type="ECO:0000313" key="2">
    <source>
        <dbReference type="EMBL" id="CAL0332108.1"/>
    </source>
</evidence>
<protein>
    <submittedName>
        <fullName evidence="2">Uncharacterized protein</fullName>
    </submittedName>
</protein>
<proteinExistence type="predicted"/>